<protein>
    <submittedName>
        <fullName evidence="8">Transmembrane protein 135</fullName>
    </submittedName>
</protein>
<proteinExistence type="inferred from homology"/>
<evidence type="ECO:0000256" key="2">
    <source>
        <dbReference type="ARBA" id="ARBA00008924"/>
    </source>
</evidence>
<dbReference type="EMBL" id="HBUF01037296">
    <property type="protein sequence ID" value="CAG6616903.1"/>
    <property type="molecule type" value="Transcribed_RNA"/>
</dbReference>
<comment type="similarity">
    <text evidence="2">Belongs to the TMEM135 family.</text>
</comment>
<evidence type="ECO:0000256" key="4">
    <source>
        <dbReference type="ARBA" id="ARBA00022989"/>
    </source>
</evidence>
<dbReference type="Pfam" id="PF15982">
    <property type="entry name" value="TMEM135_C_rich"/>
    <property type="match status" value="1"/>
</dbReference>
<feature type="domain" description="Transmembrane protein 135 N-terminal" evidence="7">
    <location>
        <begin position="13"/>
        <end position="145"/>
    </location>
</feature>
<keyword evidence="4 6" id="KW-1133">Transmembrane helix</keyword>
<organism evidence="8">
    <name type="scientific">Cacopsylla melanoneura</name>
    <dbReference type="NCBI Taxonomy" id="428564"/>
    <lineage>
        <taxon>Eukaryota</taxon>
        <taxon>Metazoa</taxon>
        <taxon>Ecdysozoa</taxon>
        <taxon>Arthropoda</taxon>
        <taxon>Hexapoda</taxon>
        <taxon>Insecta</taxon>
        <taxon>Pterygota</taxon>
        <taxon>Neoptera</taxon>
        <taxon>Paraneoptera</taxon>
        <taxon>Hemiptera</taxon>
        <taxon>Sternorrhyncha</taxon>
        <taxon>Psylloidea</taxon>
        <taxon>Psyllidae</taxon>
        <taxon>Psyllinae</taxon>
        <taxon>Cacopsylla</taxon>
    </lineage>
</organism>
<evidence type="ECO:0000313" key="8">
    <source>
        <dbReference type="EMBL" id="CAG6616904.1"/>
    </source>
</evidence>
<evidence type="ECO:0000256" key="1">
    <source>
        <dbReference type="ARBA" id="ARBA00004127"/>
    </source>
</evidence>
<comment type="subcellular location">
    <subcellularLocation>
        <location evidence="1">Endomembrane system</location>
        <topology evidence="1">Multi-pass membrane protein</topology>
    </subcellularLocation>
</comment>
<feature type="transmembrane region" description="Helical" evidence="6">
    <location>
        <begin position="103"/>
        <end position="121"/>
    </location>
</feature>
<evidence type="ECO:0000256" key="3">
    <source>
        <dbReference type="ARBA" id="ARBA00022692"/>
    </source>
</evidence>
<evidence type="ECO:0000259" key="7">
    <source>
        <dbReference type="Pfam" id="PF15982"/>
    </source>
</evidence>
<dbReference type="AlphaFoldDB" id="A0A8D8LUI1"/>
<reference evidence="8" key="1">
    <citation type="submission" date="2021-05" db="EMBL/GenBank/DDBJ databases">
        <authorList>
            <person name="Alioto T."/>
            <person name="Alioto T."/>
            <person name="Gomez Garrido J."/>
        </authorList>
    </citation>
    <scope>NUCLEOTIDE SEQUENCE</scope>
</reference>
<evidence type="ECO:0000256" key="6">
    <source>
        <dbReference type="SAM" id="Phobius"/>
    </source>
</evidence>
<sequence length="466" mass="51969">MGGQIQSKFQTFPIRCSDYVHPWCQSCSAASAGLFMDSVQQSFRIYFTAYLLALLMKGRVPSKQDLRRTISGIIQSTFFLTCHAFGFSMTICTMRRLCGSFNVATVAFVPCLISSLGAILVERPSRRSLLSLYVTNIASETVFRMLTSRGYITPIPLGEVIIFATSMATLAYFYKTSTNKDDSIYSLLRFVVGKEEQYGYTDTDPLNSANNAVATKSSLLTFLYDKLNRQFSTSSVCPHPDSCVAYALQGGGKLFSVGLGLEFCLKLLLNMKRIIRRPTTVANVLMRPSTLRLGGFLGGFSTIFRAVSCTLRRHFGSDSKNFAIPAGLLASLAFCLYKDNTIALYVFWKTLQILYVLHSARGTLPTVPHASVLFHCVSTAILFHAAIFEPHNLRPSYWKFLHAVSGGRFAVMDRQHLGTYAPRALESLAVIWGFFKKKSVFWGFFGARWGFFVKAIWQPCCLSVCL</sequence>
<dbReference type="PANTHER" id="PTHR12459:SF15">
    <property type="entry name" value="TRANSMEMBRANE PROTEIN 135"/>
    <property type="match status" value="1"/>
</dbReference>
<name>A0A8D8LUI1_9HEMI</name>
<dbReference type="PANTHER" id="PTHR12459">
    <property type="entry name" value="TRANSMEMBRANE PROTEIN 135-RELATED"/>
    <property type="match status" value="1"/>
</dbReference>
<accession>A0A8D8LUI1</accession>
<dbReference type="InterPro" id="IPR026749">
    <property type="entry name" value="Tmem135"/>
</dbReference>
<dbReference type="GO" id="GO:0012505">
    <property type="term" value="C:endomembrane system"/>
    <property type="evidence" value="ECO:0007669"/>
    <property type="project" value="UniProtKB-SubCell"/>
</dbReference>
<dbReference type="EMBL" id="HBUF01037297">
    <property type="protein sequence ID" value="CAG6616904.1"/>
    <property type="molecule type" value="Transcribed_RNA"/>
</dbReference>
<keyword evidence="5 6" id="KW-0472">Membrane</keyword>
<evidence type="ECO:0000256" key="5">
    <source>
        <dbReference type="ARBA" id="ARBA00023136"/>
    </source>
</evidence>
<keyword evidence="3 6" id="KW-0812">Transmembrane</keyword>
<dbReference type="EMBL" id="HBUF01037298">
    <property type="protein sequence ID" value="CAG6616905.1"/>
    <property type="molecule type" value="Transcribed_RNA"/>
</dbReference>
<feature type="transmembrane region" description="Helical" evidence="6">
    <location>
        <begin position="152"/>
        <end position="174"/>
    </location>
</feature>
<dbReference type="InterPro" id="IPR031926">
    <property type="entry name" value="TMEM135_N"/>
</dbReference>